<evidence type="ECO:0000313" key="1">
    <source>
        <dbReference type="EMBL" id="TBU52185.1"/>
    </source>
</evidence>
<keyword evidence="2" id="KW-1185">Reference proteome</keyword>
<protein>
    <submittedName>
        <fullName evidence="1">Uncharacterized protein</fullName>
    </submittedName>
</protein>
<sequence>MSAAHASAAAWWAGDGNGVRRSLNSPPSLLSIPPLIAHPQRDTVLQGSCTSTTYAIVPKAHFSERIQSHTANDGQHAWDDADGVCERNPQWLIARPCICSPCRKTNEAKAMRFNAWSGSYARTVAMHPSMLWGDACGFGPKVDSSCFVGPEACIAPHSLMVQKKTTEGVAMTFNSVAPSDHSRTSPPVPLISPQIGRIYGQRTHPTFHLPSQLLDASECAI</sequence>
<dbReference type="AlphaFoldDB" id="A0A4Q9PDN4"/>
<evidence type="ECO:0000313" key="2">
    <source>
        <dbReference type="Proteomes" id="UP000292082"/>
    </source>
</evidence>
<dbReference type="EMBL" id="ML145262">
    <property type="protein sequence ID" value="TBU52185.1"/>
    <property type="molecule type" value="Genomic_DNA"/>
</dbReference>
<reference evidence="1 2" key="1">
    <citation type="submission" date="2019-01" db="EMBL/GenBank/DDBJ databases">
        <title>Draft genome sequences of three monokaryotic isolates of the white-rot basidiomycete fungus Dichomitus squalens.</title>
        <authorList>
            <consortium name="DOE Joint Genome Institute"/>
            <person name="Lopez S.C."/>
            <person name="Andreopoulos B."/>
            <person name="Pangilinan J."/>
            <person name="Lipzen A."/>
            <person name="Riley R."/>
            <person name="Ahrendt S."/>
            <person name="Ng V."/>
            <person name="Barry K."/>
            <person name="Daum C."/>
            <person name="Grigoriev I.V."/>
            <person name="Hilden K.S."/>
            <person name="Makela M.R."/>
            <person name="de Vries R.P."/>
        </authorList>
    </citation>
    <scope>NUCLEOTIDE SEQUENCE [LARGE SCALE GENOMIC DNA]</scope>
    <source>
        <strain evidence="1 2">CBS 464.89</strain>
    </source>
</reference>
<organism evidence="1 2">
    <name type="scientific">Dichomitus squalens</name>
    <dbReference type="NCBI Taxonomy" id="114155"/>
    <lineage>
        <taxon>Eukaryota</taxon>
        <taxon>Fungi</taxon>
        <taxon>Dikarya</taxon>
        <taxon>Basidiomycota</taxon>
        <taxon>Agaricomycotina</taxon>
        <taxon>Agaricomycetes</taxon>
        <taxon>Polyporales</taxon>
        <taxon>Polyporaceae</taxon>
        <taxon>Dichomitus</taxon>
    </lineage>
</organism>
<accession>A0A4Q9PDN4</accession>
<name>A0A4Q9PDN4_9APHY</name>
<proteinExistence type="predicted"/>
<gene>
    <name evidence="1" type="ORF">BD310DRAFT_249258</name>
</gene>
<dbReference type="Proteomes" id="UP000292082">
    <property type="component" value="Unassembled WGS sequence"/>
</dbReference>